<dbReference type="AlphaFoldDB" id="A0A7D8D693"/>
<sequence length="86" mass="10202">MDIEIRSYRKEDETRWVRCRVLSFLDTAYYDNVLREKEKYENSTIELVAVYENQIVGLIDIEYELEEHTVCSRGTGLGGMIWHIVP</sequence>
<dbReference type="Proteomes" id="UP000194422">
    <property type="component" value="Unassembled WGS sequence"/>
</dbReference>
<name>A0A7D8D693_9BACI</name>
<accession>A0A7D8D693</accession>
<dbReference type="EMBL" id="FWYW01000092">
    <property type="protein sequence ID" value="SME36074.1"/>
    <property type="molecule type" value="Genomic_DNA"/>
</dbReference>
<gene>
    <name evidence="1" type="ORF">BACERE00174_04936</name>
</gene>
<evidence type="ECO:0008006" key="3">
    <source>
        <dbReference type="Google" id="ProtNLM"/>
    </source>
</evidence>
<comment type="caution">
    <text evidence="1">The sequence shown here is derived from an EMBL/GenBank/DDBJ whole genome shotgun (WGS) entry which is preliminary data.</text>
</comment>
<organism evidence="1 2">
    <name type="scientific">Bacillus paranthracis</name>
    <dbReference type="NCBI Taxonomy" id="2026186"/>
    <lineage>
        <taxon>Bacteria</taxon>
        <taxon>Bacillati</taxon>
        <taxon>Bacillota</taxon>
        <taxon>Bacilli</taxon>
        <taxon>Bacillales</taxon>
        <taxon>Bacillaceae</taxon>
        <taxon>Bacillus</taxon>
        <taxon>Bacillus cereus group</taxon>
    </lineage>
</organism>
<protein>
    <recommendedName>
        <fullName evidence="3">GNAT family N-acetyltransferase</fullName>
    </recommendedName>
</protein>
<evidence type="ECO:0000313" key="1">
    <source>
        <dbReference type="EMBL" id="SME36074.1"/>
    </source>
</evidence>
<reference evidence="1 2" key="1">
    <citation type="submission" date="2017-04" db="EMBL/GenBank/DDBJ databases">
        <authorList>
            <person name="Criscuolo A."/>
        </authorList>
    </citation>
    <scope>NUCLEOTIDE SEQUENCE [LARGE SCALE GENOMIC DNA]</scope>
    <source>
        <strain evidence="1">16-00174</strain>
    </source>
</reference>
<evidence type="ECO:0000313" key="2">
    <source>
        <dbReference type="Proteomes" id="UP000194422"/>
    </source>
</evidence>
<dbReference type="SUPFAM" id="SSF55729">
    <property type="entry name" value="Acyl-CoA N-acyltransferases (Nat)"/>
    <property type="match status" value="1"/>
</dbReference>
<dbReference type="InterPro" id="IPR016181">
    <property type="entry name" value="Acyl_CoA_acyltransferase"/>
</dbReference>
<proteinExistence type="predicted"/>